<reference evidence="2" key="1">
    <citation type="journal article" date="2023" name="Mol. Phylogenet. Evol.">
        <title>Genome-scale phylogeny and comparative genomics of the fungal order Sordariales.</title>
        <authorList>
            <person name="Hensen N."/>
            <person name="Bonometti L."/>
            <person name="Westerberg I."/>
            <person name="Brannstrom I.O."/>
            <person name="Guillou S."/>
            <person name="Cros-Aarteil S."/>
            <person name="Calhoun S."/>
            <person name="Haridas S."/>
            <person name="Kuo A."/>
            <person name="Mondo S."/>
            <person name="Pangilinan J."/>
            <person name="Riley R."/>
            <person name="LaButti K."/>
            <person name="Andreopoulos B."/>
            <person name="Lipzen A."/>
            <person name="Chen C."/>
            <person name="Yan M."/>
            <person name="Daum C."/>
            <person name="Ng V."/>
            <person name="Clum A."/>
            <person name="Steindorff A."/>
            <person name="Ohm R.A."/>
            <person name="Martin F."/>
            <person name="Silar P."/>
            <person name="Natvig D.O."/>
            <person name="Lalanne C."/>
            <person name="Gautier V."/>
            <person name="Ament-Velasquez S.L."/>
            <person name="Kruys A."/>
            <person name="Hutchinson M.I."/>
            <person name="Powell A.J."/>
            <person name="Barry K."/>
            <person name="Miller A.N."/>
            <person name="Grigoriev I.V."/>
            <person name="Debuchy R."/>
            <person name="Gladieux P."/>
            <person name="Hiltunen Thoren M."/>
            <person name="Johannesson H."/>
        </authorList>
    </citation>
    <scope>NUCLEOTIDE SEQUENCE</scope>
    <source>
        <strain evidence="2">CBS 315.58</strain>
    </source>
</reference>
<keyword evidence="3" id="KW-1185">Reference proteome</keyword>
<dbReference type="InterPro" id="IPR051055">
    <property type="entry name" value="PIF1_helicase"/>
</dbReference>
<evidence type="ECO:0000313" key="2">
    <source>
        <dbReference type="EMBL" id="KAK4195335.1"/>
    </source>
</evidence>
<dbReference type="PANTHER" id="PTHR47642">
    <property type="entry name" value="ATP-DEPENDENT DNA HELICASE"/>
    <property type="match status" value="1"/>
</dbReference>
<reference evidence="2" key="2">
    <citation type="submission" date="2023-05" db="EMBL/GenBank/DDBJ databases">
        <authorList>
            <consortium name="Lawrence Berkeley National Laboratory"/>
            <person name="Steindorff A."/>
            <person name="Hensen N."/>
            <person name="Bonometti L."/>
            <person name="Westerberg I."/>
            <person name="Brannstrom I.O."/>
            <person name="Guillou S."/>
            <person name="Cros-Aarteil S."/>
            <person name="Calhoun S."/>
            <person name="Haridas S."/>
            <person name="Kuo A."/>
            <person name="Mondo S."/>
            <person name="Pangilinan J."/>
            <person name="Riley R."/>
            <person name="Labutti K."/>
            <person name="Andreopoulos B."/>
            <person name="Lipzen A."/>
            <person name="Chen C."/>
            <person name="Yanf M."/>
            <person name="Daum C."/>
            <person name="Ng V."/>
            <person name="Clum A."/>
            <person name="Ohm R."/>
            <person name="Martin F."/>
            <person name="Silar P."/>
            <person name="Natvig D."/>
            <person name="Lalanne C."/>
            <person name="Gautier V."/>
            <person name="Ament-Velasquez S.L."/>
            <person name="Kruys A."/>
            <person name="Hutchinson M.I."/>
            <person name="Powell A.J."/>
            <person name="Barry K."/>
            <person name="Miller A.N."/>
            <person name="Grigoriev I.V."/>
            <person name="Debuchy R."/>
            <person name="Gladieux P."/>
            <person name="Thoren M.H."/>
            <person name="Johannesson H."/>
        </authorList>
    </citation>
    <scope>NUCLEOTIDE SEQUENCE</scope>
    <source>
        <strain evidence="2">CBS 315.58</strain>
    </source>
</reference>
<dbReference type="InterPro" id="IPR027417">
    <property type="entry name" value="P-loop_NTPase"/>
</dbReference>
<comment type="caution">
    <text evidence="2">The sequence shown here is derived from an EMBL/GenBank/DDBJ whole genome shotgun (WGS) entry which is preliminary data.</text>
</comment>
<proteinExistence type="predicted"/>
<gene>
    <name evidence="2" type="ORF">QBC40DRAFT_259075</name>
</gene>
<dbReference type="Proteomes" id="UP001303160">
    <property type="component" value="Unassembled WGS sequence"/>
</dbReference>
<dbReference type="Gene3D" id="2.30.30.940">
    <property type="match status" value="1"/>
</dbReference>
<dbReference type="Gene3D" id="3.40.50.300">
    <property type="entry name" value="P-loop containing nucleotide triphosphate hydrolases"/>
    <property type="match status" value="1"/>
</dbReference>
<evidence type="ECO:0000313" key="3">
    <source>
        <dbReference type="Proteomes" id="UP001303160"/>
    </source>
</evidence>
<name>A0AAN6X9J7_9PEZI</name>
<sequence>MAVVDPGGRPPSKPPGAPERTLPAAENHVPPAPSLLSGPLQAPPSVVLQKPTYRHRRNRVIVLDVPPSSPLNIPPSLFPPVLQWLLPVLRIHRDSHRPSHFEVLSSPFSNPFDRDINRKVITVLGHFSPSDHSALVLLRRGQSSQGTPDIAATFRDALRIYPTNNLVNDYNLTHLEELKKPCIASIASHVGPKADEVSSVDAGNLHVRFPLIINSRIMLTENLWTEEGLVNGAMGTIVDIVWRYGLAGVVPIFRSTRDFLGGRRACSRTQFPATIAYAITVHKSQGATLTKAVVDIA</sequence>
<dbReference type="SUPFAM" id="SSF52540">
    <property type="entry name" value="P-loop containing nucleoside triphosphate hydrolases"/>
    <property type="match status" value="1"/>
</dbReference>
<organism evidence="2 3">
    <name type="scientific">Triangularia verruculosa</name>
    <dbReference type="NCBI Taxonomy" id="2587418"/>
    <lineage>
        <taxon>Eukaryota</taxon>
        <taxon>Fungi</taxon>
        <taxon>Dikarya</taxon>
        <taxon>Ascomycota</taxon>
        <taxon>Pezizomycotina</taxon>
        <taxon>Sordariomycetes</taxon>
        <taxon>Sordariomycetidae</taxon>
        <taxon>Sordariales</taxon>
        <taxon>Podosporaceae</taxon>
        <taxon>Triangularia</taxon>
    </lineage>
</organism>
<evidence type="ECO:0000256" key="1">
    <source>
        <dbReference type="SAM" id="MobiDB-lite"/>
    </source>
</evidence>
<accession>A0AAN6X9J7</accession>
<feature type="region of interest" description="Disordered" evidence="1">
    <location>
        <begin position="1"/>
        <end position="43"/>
    </location>
</feature>
<dbReference type="EMBL" id="MU864016">
    <property type="protein sequence ID" value="KAK4195335.1"/>
    <property type="molecule type" value="Genomic_DNA"/>
</dbReference>
<dbReference type="AlphaFoldDB" id="A0AAN6X9J7"/>
<protein>
    <recommendedName>
        <fullName evidence="4">ATP-dependent DNA helicase</fullName>
    </recommendedName>
</protein>
<feature type="compositionally biased region" description="Pro residues" evidence="1">
    <location>
        <begin position="8"/>
        <end position="17"/>
    </location>
</feature>
<evidence type="ECO:0008006" key="4">
    <source>
        <dbReference type="Google" id="ProtNLM"/>
    </source>
</evidence>